<dbReference type="Gene3D" id="2.60.120.290">
    <property type="entry name" value="Spermadhesin, CUB domain"/>
    <property type="match status" value="1"/>
</dbReference>
<dbReference type="PROSITE" id="PS50068">
    <property type="entry name" value="LDLRA_2"/>
    <property type="match status" value="1"/>
</dbReference>
<evidence type="ECO:0000256" key="3">
    <source>
        <dbReference type="SAM" id="Phobius"/>
    </source>
</evidence>
<feature type="transmembrane region" description="Helical" evidence="3">
    <location>
        <begin position="237"/>
        <end position="264"/>
    </location>
</feature>
<comment type="caution">
    <text evidence="1">Lacks conserved residue(s) required for the propagation of feature annotation.</text>
</comment>
<feature type="disulfide bond" evidence="1">
    <location>
        <begin position="193"/>
        <end position="211"/>
    </location>
</feature>
<dbReference type="CDD" id="cd00041">
    <property type="entry name" value="CUB"/>
    <property type="match status" value="1"/>
</dbReference>
<organism evidence="4">
    <name type="scientific">Magallana gigas</name>
    <name type="common">Pacific oyster</name>
    <name type="synonym">Crassostrea gigas</name>
    <dbReference type="NCBI Taxonomy" id="29159"/>
    <lineage>
        <taxon>Eukaryota</taxon>
        <taxon>Metazoa</taxon>
        <taxon>Spiralia</taxon>
        <taxon>Lophotrochozoa</taxon>
        <taxon>Mollusca</taxon>
        <taxon>Bivalvia</taxon>
        <taxon>Autobranchia</taxon>
        <taxon>Pteriomorphia</taxon>
        <taxon>Ostreida</taxon>
        <taxon>Ostreoidea</taxon>
        <taxon>Ostreidae</taxon>
        <taxon>Magallana</taxon>
    </lineage>
</organism>
<keyword evidence="1" id="KW-1015">Disulfide bond</keyword>
<feature type="region of interest" description="Disordered" evidence="2">
    <location>
        <begin position="359"/>
        <end position="415"/>
    </location>
</feature>
<gene>
    <name evidence="4" type="ORF">CGI_10011213</name>
</gene>
<feature type="region of interest" description="Disordered" evidence="2">
    <location>
        <begin position="278"/>
        <end position="321"/>
    </location>
</feature>
<evidence type="ECO:0000256" key="2">
    <source>
        <dbReference type="SAM" id="MobiDB-lite"/>
    </source>
</evidence>
<dbReference type="InterPro" id="IPR000859">
    <property type="entry name" value="CUB_dom"/>
</dbReference>
<accession>K1Q792</accession>
<protein>
    <submittedName>
        <fullName evidence="4">Uncharacterized protein</fullName>
    </submittedName>
</protein>
<dbReference type="InterPro" id="IPR036055">
    <property type="entry name" value="LDL_receptor-like_sf"/>
</dbReference>
<feature type="compositionally biased region" description="Polar residues" evidence="2">
    <location>
        <begin position="278"/>
        <end position="311"/>
    </location>
</feature>
<sequence length="415" mass="45533">MHGIDCGNKKYIGGATVYSHREENSQYYMDENECKITFKADNEGWRIMLRFLELDIPDIDPNNGICNDALYIYDSEDVFTGAMLEAGGNYGLCGIQPPPHILVSTGPFMTIHFRTNAKGDIKRREIGRGFKFIVTAFSEEMPGICNDKCLHRGGFPQRRCLDIRKSIAILLGICVTAIEHFKKYNSCGTHFQCANKNCIDEDLKCDTVDHCGDNSDEAMEGFAQCGVKDDGSFLNRFLALGVTASVTITVGSLIVLIVCIIAAVCCCKKLFCKPPPEGTTNAPHSTTPNNLAANGAPSYNQSQSTCNSSYPPSREYSDYPHSHQGYFPMQPVYHPANQHGSALYTAAYTRDALIANTHNSGSAYSSQSHSHSQPPSHHRSYTPTSSRSGKSTRSNNSTSVTYSQGTDKIALPINL</sequence>
<evidence type="ECO:0000256" key="1">
    <source>
        <dbReference type="PROSITE-ProRule" id="PRU00124"/>
    </source>
</evidence>
<reference evidence="4" key="1">
    <citation type="journal article" date="2012" name="Nature">
        <title>The oyster genome reveals stress adaptation and complexity of shell formation.</title>
        <authorList>
            <person name="Zhang G."/>
            <person name="Fang X."/>
            <person name="Guo X."/>
            <person name="Li L."/>
            <person name="Luo R."/>
            <person name="Xu F."/>
            <person name="Yang P."/>
            <person name="Zhang L."/>
            <person name="Wang X."/>
            <person name="Qi H."/>
            <person name="Xiong Z."/>
            <person name="Que H."/>
            <person name="Xie Y."/>
            <person name="Holland P.W."/>
            <person name="Paps J."/>
            <person name="Zhu Y."/>
            <person name="Wu F."/>
            <person name="Chen Y."/>
            <person name="Wang J."/>
            <person name="Peng C."/>
            <person name="Meng J."/>
            <person name="Yang L."/>
            <person name="Liu J."/>
            <person name="Wen B."/>
            <person name="Zhang N."/>
            <person name="Huang Z."/>
            <person name="Zhu Q."/>
            <person name="Feng Y."/>
            <person name="Mount A."/>
            <person name="Hedgecock D."/>
            <person name="Xu Z."/>
            <person name="Liu Y."/>
            <person name="Domazet-Loso T."/>
            <person name="Du Y."/>
            <person name="Sun X."/>
            <person name="Zhang S."/>
            <person name="Liu B."/>
            <person name="Cheng P."/>
            <person name="Jiang X."/>
            <person name="Li J."/>
            <person name="Fan D."/>
            <person name="Wang W."/>
            <person name="Fu W."/>
            <person name="Wang T."/>
            <person name="Wang B."/>
            <person name="Zhang J."/>
            <person name="Peng Z."/>
            <person name="Li Y."/>
            <person name="Li N."/>
            <person name="Wang J."/>
            <person name="Chen M."/>
            <person name="He Y."/>
            <person name="Tan F."/>
            <person name="Song X."/>
            <person name="Zheng Q."/>
            <person name="Huang R."/>
            <person name="Yang H."/>
            <person name="Du X."/>
            <person name="Chen L."/>
            <person name="Yang M."/>
            <person name="Gaffney P.M."/>
            <person name="Wang S."/>
            <person name="Luo L."/>
            <person name="She Z."/>
            <person name="Ming Y."/>
            <person name="Huang W."/>
            <person name="Zhang S."/>
            <person name="Huang B."/>
            <person name="Zhang Y."/>
            <person name="Qu T."/>
            <person name="Ni P."/>
            <person name="Miao G."/>
            <person name="Wang J."/>
            <person name="Wang Q."/>
            <person name="Steinberg C.E."/>
            <person name="Wang H."/>
            <person name="Li N."/>
            <person name="Qian L."/>
            <person name="Zhang G."/>
            <person name="Li Y."/>
            <person name="Yang H."/>
            <person name="Liu X."/>
            <person name="Wang J."/>
            <person name="Yin Y."/>
            <person name="Wang J."/>
        </authorList>
    </citation>
    <scope>NUCLEOTIDE SEQUENCE [LARGE SCALE GENOMIC DNA]</scope>
    <source>
        <strain evidence="4">05x7-T-G4-1.051#20</strain>
    </source>
</reference>
<dbReference type="InParanoid" id="K1Q792"/>
<dbReference type="InterPro" id="IPR042333">
    <property type="entry name" value="LRAD2/Mig-13-like"/>
</dbReference>
<name>K1Q792_MAGGI</name>
<dbReference type="Pfam" id="PF00057">
    <property type="entry name" value="Ldl_recept_a"/>
    <property type="match status" value="1"/>
</dbReference>
<dbReference type="PANTHER" id="PTHR24652">
    <property type="entry name" value="LOW-DENSITY LIPOPROTEIN RECEPTOR CLASS A DOMAIN-CONTAINING PROTEIN 2"/>
    <property type="match status" value="1"/>
</dbReference>
<proteinExistence type="predicted"/>
<dbReference type="InterPro" id="IPR035914">
    <property type="entry name" value="Sperma_CUB_dom_sf"/>
</dbReference>
<keyword evidence="3" id="KW-0812">Transmembrane</keyword>
<dbReference type="SMART" id="SM00192">
    <property type="entry name" value="LDLa"/>
    <property type="match status" value="1"/>
</dbReference>
<dbReference type="AlphaFoldDB" id="K1Q792"/>
<dbReference type="SUPFAM" id="SSF57424">
    <property type="entry name" value="LDL receptor-like module"/>
    <property type="match status" value="1"/>
</dbReference>
<dbReference type="PROSITE" id="PS01180">
    <property type="entry name" value="CUB"/>
    <property type="match status" value="1"/>
</dbReference>
<feature type="compositionally biased region" description="Polar residues" evidence="2">
    <location>
        <begin position="381"/>
        <end position="406"/>
    </location>
</feature>
<dbReference type="HOGENOM" id="CLU_062511_0_0_1"/>
<keyword evidence="3" id="KW-1133">Transmembrane helix</keyword>
<dbReference type="CDD" id="cd00112">
    <property type="entry name" value="LDLa"/>
    <property type="match status" value="1"/>
</dbReference>
<feature type="compositionally biased region" description="Low complexity" evidence="2">
    <location>
        <begin position="365"/>
        <end position="375"/>
    </location>
</feature>
<keyword evidence="3" id="KW-0472">Membrane</keyword>
<dbReference type="EMBL" id="JH818550">
    <property type="protein sequence ID" value="EKC29798.1"/>
    <property type="molecule type" value="Genomic_DNA"/>
</dbReference>
<evidence type="ECO:0000313" key="4">
    <source>
        <dbReference type="EMBL" id="EKC29798.1"/>
    </source>
</evidence>
<dbReference type="InterPro" id="IPR002172">
    <property type="entry name" value="LDrepeatLR_classA_rpt"/>
</dbReference>
<dbReference type="SUPFAM" id="SSF49854">
    <property type="entry name" value="Spermadhesin, CUB domain"/>
    <property type="match status" value="1"/>
</dbReference>
<dbReference type="Gene3D" id="4.10.400.10">
    <property type="entry name" value="Low-density Lipoprotein Receptor"/>
    <property type="match status" value="1"/>
</dbReference>